<proteinExistence type="predicted"/>
<gene>
    <name evidence="2" type="ORF">Aory04_001102100</name>
</gene>
<evidence type="ECO:0000256" key="1">
    <source>
        <dbReference type="SAM" id="MobiDB-lite"/>
    </source>
</evidence>
<reference evidence="2" key="1">
    <citation type="submission" date="2023-04" db="EMBL/GenBank/DDBJ databases">
        <title>Aspergillus oryzae NBRC 4228.</title>
        <authorList>
            <person name="Ichikawa N."/>
            <person name="Sato H."/>
            <person name="Tonouchi N."/>
        </authorList>
    </citation>
    <scope>NUCLEOTIDE SEQUENCE</scope>
    <source>
        <strain evidence="2">NBRC 4228</strain>
    </source>
</reference>
<organism evidence="2 3">
    <name type="scientific">Aspergillus oryzae</name>
    <name type="common">Yellow koji mold</name>
    <dbReference type="NCBI Taxonomy" id="5062"/>
    <lineage>
        <taxon>Eukaryota</taxon>
        <taxon>Fungi</taxon>
        <taxon>Dikarya</taxon>
        <taxon>Ascomycota</taxon>
        <taxon>Pezizomycotina</taxon>
        <taxon>Eurotiomycetes</taxon>
        <taxon>Eurotiomycetidae</taxon>
        <taxon>Eurotiales</taxon>
        <taxon>Aspergillaceae</taxon>
        <taxon>Aspergillus</taxon>
        <taxon>Aspergillus subgen. Circumdati</taxon>
    </lineage>
</organism>
<feature type="region of interest" description="Disordered" evidence="1">
    <location>
        <begin position="76"/>
        <end position="96"/>
    </location>
</feature>
<protein>
    <submittedName>
        <fullName evidence="2">Unnamed protein product</fullName>
    </submittedName>
</protein>
<sequence length="96" mass="9374">MYQRSRRETYKLVQVPSANAEVALVLVHALAEVANVRLAGRVAIGAVGGVALPQSGVHGLGLGGSCLLGLGGGAGTAAEETTDGVADGGADCDTTG</sequence>
<accession>A0AAN5C1Z0</accession>
<evidence type="ECO:0000313" key="2">
    <source>
        <dbReference type="EMBL" id="GMG35878.1"/>
    </source>
</evidence>
<dbReference type="AlphaFoldDB" id="A0AAN5C1Z0"/>
<comment type="caution">
    <text evidence="2">The sequence shown here is derived from an EMBL/GenBank/DDBJ whole genome shotgun (WGS) entry which is preliminary data.</text>
</comment>
<dbReference type="Proteomes" id="UP001165205">
    <property type="component" value="Unassembled WGS sequence"/>
</dbReference>
<evidence type="ECO:0000313" key="3">
    <source>
        <dbReference type="Proteomes" id="UP001165205"/>
    </source>
</evidence>
<name>A0AAN5C1Z0_ASPOZ</name>
<dbReference type="EMBL" id="BSYA01000182">
    <property type="protein sequence ID" value="GMG35878.1"/>
    <property type="molecule type" value="Genomic_DNA"/>
</dbReference>